<keyword evidence="1" id="KW-0812">Transmembrane</keyword>
<accession>A0A2V3VTN1</accession>
<keyword evidence="1" id="KW-0472">Membrane</keyword>
<keyword evidence="3" id="KW-1185">Reference proteome</keyword>
<name>A0A2V3VTN1_9BACI</name>
<keyword evidence="1" id="KW-1133">Transmembrane helix</keyword>
<dbReference type="AlphaFoldDB" id="A0A2V3VTN1"/>
<proteinExistence type="predicted"/>
<feature type="transmembrane region" description="Helical" evidence="1">
    <location>
        <begin position="7"/>
        <end position="26"/>
    </location>
</feature>
<dbReference type="Proteomes" id="UP000247978">
    <property type="component" value="Unassembled WGS sequence"/>
</dbReference>
<dbReference type="RefSeq" id="WP_110396182.1">
    <property type="nucleotide sequence ID" value="NZ_JBHUHB010000001.1"/>
</dbReference>
<evidence type="ECO:0000256" key="1">
    <source>
        <dbReference type="SAM" id="Phobius"/>
    </source>
</evidence>
<dbReference type="EMBL" id="QJJQ01000011">
    <property type="protein sequence ID" value="PXW85262.1"/>
    <property type="molecule type" value="Genomic_DNA"/>
</dbReference>
<comment type="caution">
    <text evidence="2">The sequence shown here is derived from an EMBL/GenBank/DDBJ whole genome shotgun (WGS) entry which is preliminary data.</text>
</comment>
<sequence>MQKGTFYPVLIIICAMIYAGTISWMVTSFIPISNFRTVLLFILLLFGTLVMVGLLKKAKES</sequence>
<feature type="transmembrane region" description="Helical" evidence="1">
    <location>
        <begin position="38"/>
        <end position="55"/>
    </location>
</feature>
<gene>
    <name evidence="2" type="ORF">DFR56_11128</name>
</gene>
<evidence type="ECO:0000313" key="2">
    <source>
        <dbReference type="EMBL" id="PXW85262.1"/>
    </source>
</evidence>
<evidence type="ECO:0000313" key="3">
    <source>
        <dbReference type="Proteomes" id="UP000247978"/>
    </source>
</evidence>
<reference evidence="2 3" key="1">
    <citation type="submission" date="2018-05" db="EMBL/GenBank/DDBJ databases">
        <title>Genomic Encyclopedia of Type Strains, Phase IV (KMG-IV): sequencing the most valuable type-strain genomes for metagenomic binning, comparative biology and taxonomic classification.</title>
        <authorList>
            <person name="Goeker M."/>
        </authorList>
    </citation>
    <scope>NUCLEOTIDE SEQUENCE [LARGE SCALE GENOMIC DNA]</scope>
    <source>
        <strain evidence="2 3">DSM 28556</strain>
    </source>
</reference>
<organism evidence="2 3">
    <name type="scientific">Pseudogracilibacillus auburnensis</name>
    <dbReference type="NCBI Taxonomy" id="1494959"/>
    <lineage>
        <taxon>Bacteria</taxon>
        <taxon>Bacillati</taxon>
        <taxon>Bacillota</taxon>
        <taxon>Bacilli</taxon>
        <taxon>Bacillales</taxon>
        <taxon>Bacillaceae</taxon>
        <taxon>Pseudogracilibacillus</taxon>
    </lineage>
</organism>
<protein>
    <submittedName>
        <fullName evidence="2">Uncharacterized protein</fullName>
    </submittedName>
</protein>